<evidence type="ECO:0000313" key="1">
    <source>
        <dbReference type="EMBL" id="CRK93788.1"/>
    </source>
</evidence>
<dbReference type="Proteomes" id="UP000183832">
    <property type="component" value="Unassembled WGS sequence"/>
</dbReference>
<dbReference type="AlphaFoldDB" id="A0A1J1I2G8"/>
<sequence length="77" mass="9098">MFKNCYDSGSVTQLRNKKSKKLSFRPNYSTSSQIMHKDHAGEAELEIYFPLLSIQPKKRCFLHNKIQQETLRYLIAF</sequence>
<protein>
    <submittedName>
        <fullName evidence="1">CLUMA_CG007316, isoform A</fullName>
    </submittedName>
</protein>
<keyword evidence="2" id="KW-1185">Reference proteome</keyword>
<gene>
    <name evidence="1" type="ORF">CLUMA_CG007316</name>
</gene>
<name>A0A1J1I2G8_9DIPT</name>
<accession>A0A1J1I2G8</accession>
<proteinExistence type="predicted"/>
<evidence type="ECO:0000313" key="2">
    <source>
        <dbReference type="Proteomes" id="UP000183832"/>
    </source>
</evidence>
<dbReference type="EMBL" id="CVRI01000038">
    <property type="protein sequence ID" value="CRK93788.1"/>
    <property type="molecule type" value="Genomic_DNA"/>
</dbReference>
<reference evidence="1 2" key="1">
    <citation type="submission" date="2015-04" db="EMBL/GenBank/DDBJ databases">
        <authorList>
            <person name="Syromyatnikov M.Y."/>
            <person name="Popov V.N."/>
        </authorList>
    </citation>
    <scope>NUCLEOTIDE SEQUENCE [LARGE SCALE GENOMIC DNA]</scope>
</reference>
<organism evidence="1 2">
    <name type="scientific">Clunio marinus</name>
    <dbReference type="NCBI Taxonomy" id="568069"/>
    <lineage>
        <taxon>Eukaryota</taxon>
        <taxon>Metazoa</taxon>
        <taxon>Ecdysozoa</taxon>
        <taxon>Arthropoda</taxon>
        <taxon>Hexapoda</taxon>
        <taxon>Insecta</taxon>
        <taxon>Pterygota</taxon>
        <taxon>Neoptera</taxon>
        <taxon>Endopterygota</taxon>
        <taxon>Diptera</taxon>
        <taxon>Nematocera</taxon>
        <taxon>Chironomoidea</taxon>
        <taxon>Chironomidae</taxon>
        <taxon>Clunio</taxon>
    </lineage>
</organism>